<dbReference type="AlphaFoldDB" id="A0A930Y8Z6"/>
<dbReference type="InterPro" id="IPR036890">
    <property type="entry name" value="HATPase_C_sf"/>
</dbReference>
<dbReference type="Gene3D" id="3.30.565.10">
    <property type="entry name" value="Histidine kinase-like ATPase, C-terminal domain"/>
    <property type="match status" value="1"/>
</dbReference>
<gene>
    <name evidence="6" type="ORF">ISG29_18235</name>
</gene>
<feature type="domain" description="Signal transduction histidine kinase subgroup 3 dimerisation and phosphoacceptor" evidence="5">
    <location>
        <begin position="194"/>
        <end position="257"/>
    </location>
</feature>
<dbReference type="Gene3D" id="1.20.5.1930">
    <property type="match status" value="1"/>
</dbReference>
<evidence type="ECO:0000313" key="6">
    <source>
        <dbReference type="EMBL" id="MBF4163627.1"/>
    </source>
</evidence>
<dbReference type="Proteomes" id="UP000656804">
    <property type="component" value="Unassembled WGS sequence"/>
</dbReference>
<dbReference type="PANTHER" id="PTHR24421">
    <property type="entry name" value="NITRATE/NITRITE SENSOR PROTEIN NARX-RELATED"/>
    <property type="match status" value="1"/>
</dbReference>
<reference evidence="6" key="1">
    <citation type="submission" date="2020-11" db="EMBL/GenBank/DDBJ databases">
        <title>Nocardioides sp. CBS4Y-1, whole genome shotgun sequence.</title>
        <authorList>
            <person name="Tuo L."/>
        </authorList>
    </citation>
    <scope>NUCLEOTIDE SEQUENCE</scope>
    <source>
        <strain evidence="6">CBS4Y-1</strain>
    </source>
</reference>
<dbReference type="GO" id="GO:0016020">
    <property type="term" value="C:membrane"/>
    <property type="evidence" value="ECO:0007669"/>
    <property type="project" value="InterPro"/>
</dbReference>
<dbReference type="InterPro" id="IPR050482">
    <property type="entry name" value="Sensor_HK_TwoCompSys"/>
</dbReference>
<keyword evidence="4" id="KW-0812">Transmembrane</keyword>
<keyword evidence="2 6" id="KW-0418">Kinase</keyword>
<dbReference type="PANTHER" id="PTHR24421:SF63">
    <property type="entry name" value="SENSOR HISTIDINE KINASE DESK"/>
    <property type="match status" value="1"/>
</dbReference>
<evidence type="ECO:0000256" key="4">
    <source>
        <dbReference type="SAM" id="Phobius"/>
    </source>
</evidence>
<organism evidence="6 7">
    <name type="scientific">Nocardioides acrostichi</name>
    <dbReference type="NCBI Taxonomy" id="2784339"/>
    <lineage>
        <taxon>Bacteria</taxon>
        <taxon>Bacillati</taxon>
        <taxon>Actinomycetota</taxon>
        <taxon>Actinomycetes</taxon>
        <taxon>Propionibacteriales</taxon>
        <taxon>Nocardioidaceae</taxon>
        <taxon>Nocardioides</taxon>
    </lineage>
</organism>
<evidence type="ECO:0000256" key="3">
    <source>
        <dbReference type="ARBA" id="ARBA00023012"/>
    </source>
</evidence>
<evidence type="ECO:0000313" key="7">
    <source>
        <dbReference type="Proteomes" id="UP000656804"/>
    </source>
</evidence>
<keyword evidence="4" id="KW-0472">Membrane</keyword>
<comment type="caution">
    <text evidence="6">The sequence shown here is derived from an EMBL/GenBank/DDBJ whole genome shotgun (WGS) entry which is preliminary data.</text>
</comment>
<keyword evidence="3" id="KW-0902">Two-component regulatory system</keyword>
<feature type="transmembrane region" description="Helical" evidence="4">
    <location>
        <begin position="47"/>
        <end position="68"/>
    </location>
</feature>
<dbReference type="CDD" id="cd16917">
    <property type="entry name" value="HATPase_UhpB-NarQ-NarX-like"/>
    <property type="match status" value="1"/>
</dbReference>
<keyword evidence="4" id="KW-1133">Transmembrane helix</keyword>
<dbReference type="GO" id="GO:0046983">
    <property type="term" value="F:protein dimerization activity"/>
    <property type="evidence" value="ECO:0007669"/>
    <property type="project" value="InterPro"/>
</dbReference>
<name>A0A930Y8Z6_9ACTN</name>
<accession>A0A930Y8Z6</accession>
<dbReference type="Pfam" id="PF07730">
    <property type="entry name" value="HisKA_3"/>
    <property type="match status" value="1"/>
</dbReference>
<dbReference type="EMBL" id="JADIVZ010000013">
    <property type="protein sequence ID" value="MBF4163627.1"/>
    <property type="molecule type" value="Genomic_DNA"/>
</dbReference>
<evidence type="ECO:0000256" key="1">
    <source>
        <dbReference type="ARBA" id="ARBA00022679"/>
    </source>
</evidence>
<dbReference type="GO" id="GO:0000155">
    <property type="term" value="F:phosphorelay sensor kinase activity"/>
    <property type="evidence" value="ECO:0007669"/>
    <property type="project" value="InterPro"/>
</dbReference>
<sequence>MSRYRRPFGSPPDGEGRPWQRGGLFATVWILFLLQPLGAAWQRRDSLGGWVGLVAVLAFAAVYLRFFYAVRSGRWTARTPDSRLAATTVTLEIALGVVMCLSVGQTGTAAAVYTCVTAIMAFEGRLGIVLAGTIAVTTFAATVLVPGWSVDAGLLVAMLAASMAIWGITRMLRANAELQLATNDNQRLALSEHRNRFARDLHDVVGHSLTVIALKAELARRLVDTDRDRAIAELDDLERLSREALDDVRRAVEGYREISLTGELARARLALQAAGIETDLPEPAHLGTVPDDLAELFAWTLREGVTNVVRHSDARRCTVTVRSTSLRVADDGRGVLDVGGAGASPTSGSGLAGLSDRAAAVGAMLSTRALSPGFCLEVSRP</sequence>
<feature type="transmembrane region" description="Helical" evidence="4">
    <location>
        <begin position="152"/>
        <end position="169"/>
    </location>
</feature>
<evidence type="ECO:0000256" key="2">
    <source>
        <dbReference type="ARBA" id="ARBA00022777"/>
    </source>
</evidence>
<protein>
    <submittedName>
        <fullName evidence="6">Histidine kinase</fullName>
    </submittedName>
</protein>
<dbReference type="InterPro" id="IPR011712">
    <property type="entry name" value="Sig_transdc_His_kin_sub3_dim/P"/>
</dbReference>
<proteinExistence type="predicted"/>
<keyword evidence="1" id="KW-0808">Transferase</keyword>
<evidence type="ECO:0000259" key="5">
    <source>
        <dbReference type="Pfam" id="PF07730"/>
    </source>
</evidence>
<keyword evidence="7" id="KW-1185">Reference proteome</keyword>
<feature type="transmembrane region" description="Helical" evidence="4">
    <location>
        <begin position="126"/>
        <end position="146"/>
    </location>
</feature>